<feature type="compositionally biased region" description="Gly residues" evidence="1">
    <location>
        <begin position="27"/>
        <end position="47"/>
    </location>
</feature>
<proteinExistence type="predicted"/>
<feature type="transmembrane region" description="Helical" evidence="2">
    <location>
        <begin position="172"/>
        <end position="189"/>
    </location>
</feature>
<gene>
    <name evidence="3" type="ORF">CLEP1334_LOCUS29089</name>
</gene>
<feature type="transmembrane region" description="Helical" evidence="2">
    <location>
        <begin position="100"/>
        <end position="120"/>
    </location>
</feature>
<evidence type="ECO:0000256" key="2">
    <source>
        <dbReference type="SAM" id="Phobius"/>
    </source>
</evidence>
<evidence type="ECO:0000313" key="3">
    <source>
        <dbReference type="EMBL" id="CAD8553798.1"/>
    </source>
</evidence>
<accession>A0A7S0P5Z9</accession>
<evidence type="ECO:0000256" key="1">
    <source>
        <dbReference type="SAM" id="MobiDB-lite"/>
    </source>
</evidence>
<dbReference type="EMBL" id="HBER01058251">
    <property type="protein sequence ID" value="CAD8553798.1"/>
    <property type="molecule type" value="Transcribed_RNA"/>
</dbReference>
<feature type="region of interest" description="Disordered" evidence="1">
    <location>
        <begin position="18"/>
        <end position="59"/>
    </location>
</feature>
<sequence>MREWRQYLIDTADTKPTTSAMDSAVGGLAGGGRTSDGGRPPIGGGGSCATSGAARGHSKKSTVGGIEGFGNVAVQKAREASVASVRATLLQSLSLMEATLGWVSGCAWTNAVVASPYFAFQAFPTVPGCIKNGGSALLLTCCGVGWLVASGSGSATRMDDRQRGKREEVERYFATNAMGFFVGWSWLVFLRSLSTQFARVGMLAGEASALIGEVLCMAVLAPVLVLALLQATEYASLAQPLRGPAGVQLMQQPHALRGSEADGAPFAMLAGPGERPRAPDGLEEVDYALR</sequence>
<keyword evidence="2" id="KW-0812">Transmembrane</keyword>
<keyword evidence="2" id="KW-1133">Transmembrane helix</keyword>
<reference evidence="3" key="1">
    <citation type="submission" date="2021-01" db="EMBL/GenBank/DDBJ databases">
        <authorList>
            <person name="Corre E."/>
            <person name="Pelletier E."/>
            <person name="Niang G."/>
            <person name="Scheremetjew M."/>
            <person name="Finn R."/>
            <person name="Kale V."/>
            <person name="Holt S."/>
            <person name="Cochrane G."/>
            <person name="Meng A."/>
            <person name="Brown T."/>
            <person name="Cohen L."/>
        </authorList>
    </citation>
    <scope>NUCLEOTIDE SEQUENCE</scope>
    <source>
        <strain evidence="3">RCC1130</strain>
    </source>
</reference>
<feature type="transmembrane region" description="Helical" evidence="2">
    <location>
        <begin position="209"/>
        <end position="229"/>
    </location>
</feature>
<dbReference type="AlphaFoldDB" id="A0A7S0P5Z9"/>
<name>A0A7S0P5Z9_9EUKA</name>
<protein>
    <submittedName>
        <fullName evidence="3">Uncharacterized protein</fullName>
    </submittedName>
</protein>
<organism evidence="3">
    <name type="scientific">Calcidiscus leptoporus</name>
    <dbReference type="NCBI Taxonomy" id="127549"/>
    <lineage>
        <taxon>Eukaryota</taxon>
        <taxon>Haptista</taxon>
        <taxon>Haptophyta</taxon>
        <taxon>Prymnesiophyceae</taxon>
        <taxon>Coccolithales</taxon>
        <taxon>Calcidiscaceae</taxon>
        <taxon>Calcidiscus</taxon>
    </lineage>
</organism>
<keyword evidence="2" id="KW-0472">Membrane</keyword>
<feature type="transmembrane region" description="Helical" evidence="2">
    <location>
        <begin position="132"/>
        <end position="151"/>
    </location>
</feature>